<dbReference type="SUPFAM" id="SSF49452">
    <property type="entry name" value="Starch-binding domain-like"/>
    <property type="match status" value="1"/>
</dbReference>
<keyword evidence="3" id="KW-1134">Transmembrane beta strand</keyword>
<dbReference type="InterPro" id="IPR036942">
    <property type="entry name" value="Beta-barrel_TonB_sf"/>
</dbReference>
<evidence type="ECO:0000259" key="9">
    <source>
        <dbReference type="Pfam" id="PF25183"/>
    </source>
</evidence>
<dbReference type="PANTHER" id="PTHR30069">
    <property type="entry name" value="TONB-DEPENDENT OUTER MEMBRANE RECEPTOR"/>
    <property type="match status" value="1"/>
</dbReference>
<evidence type="ECO:0000256" key="3">
    <source>
        <dbReference type="ARBA" id="ARBA00022452"/>
    </source>
</evidence>
<dbReference type="InterPro" id="IPR037066">
    <property type="entry name" value="Plug_dom_sf"/>
</dbReference>
<reference evidence="10" key="1">
    <citation type="submission" date="2023-01" db="EMBL/GenBank/DDBJ databases">
        <title>Complete genome sequence of Planctobacterium marinum strain Dej080120_11.</title>
        <authorList>
            <person name="Ueki S."/>
            <person name="Maruyama F."/>
        </authorList>
    </citation>
    <scope>NUCLEOTIDE SEQUENCE</scope>
    <source>
        <strain evidence="10">Dej080120_11</strain>
    </source>
</reference>
<evidence type="ECO:0000256" key="7">
    <source>
        <dbReference type="SAM" id="SignalP"/>
    </source>
</evidence>
<dbReference type="Proteomes" id="UP001333710">
    <property type="component" value="Chromosome"/>
</dbReference>
<keyword evidence="11" id="KW-1185">Reference proteome</keyword>
<dbReference type="GO" id="GO:0009279">
    <property type="term" value="C:cell outer membrane"/>
    <property type="evidence" value="ECO:0007669"/>
    <property type="project" value="UniProtKB-SubCell"/>
</dbReference>
<evidence type="ECO:0000256" key="6">
    <source>
        <dbReference type="ARBA" id="ARBA00023237"/>
    </source>
</evidence>
<dbReference type="RefSeq" id="WP_338294572.1">
    <property type="nucleotide sequence ID" value="NZ_AP027272.1"/>
</dbReference>
<feature type="signal peptide" evidence="7">
    <location>
        <begin position="1"/>
        <end position="27"/>
    </location>
</feature>
<accession>A0AA48HZ45</accession>
<feature type="domain" description="TonB-dependent transporter Oar-like beta-barrel" evidence="9">
    <location>
        <begin position="554"/>
        <end position="931"/>
    </location>
</feature>
<dbReference type="Gene3D" id="2.40.170.20">
    <property type="entry name" value="TonB-dependent receptor, beta-barrel domain"/>
    <property type="match status" value="2"/>
</dbReference>
<dbReference type="PANTHER" id="PTHR30069:SF46">
    <property type="entry name" value="OAR PROTEIN"/>
    <property type="match status" value="1"/>
</dbReference>
<dbReference type="GO" id="GO:0015344">
    <property type="term" value="F:siderophore uptake transmembrane transporter activity"/>
    <property type="evidence" value="ECO:0007669"/>
    <property type="project" value="TreeGrafter"/>
</dbReference>
<evidence type="ECO:0000313" key="10">
    <source>
        <dbReference type="EMBL" id="BDX08503.1"/>
    </source>
</evidence>
<comment type="subcellular location">
    <subcellularLocation>
        <location evidence="1">Cell outer membrane</location>
        <topology evidence="1">Multi-pass membrane protein</topology>
    </subcellularLocation>
</comment>
<dbReference type="Pfam" id="PF25183">
    <property type="entry name" value="OMP_b-brl_4"/>
    <property type="match status" value="2"/>
</dbReference>
<evidence type="ECO:0000256" key="5">
    <source>
        <dbReference type="ARBA" id="ARBA00023136"/>
    </source>
</evidence>
<sequence length="985" mass="109078">MHNKRLNRRLVALAVAASLSTSLPVLADSSQGFLTGKATTESGAPLQSVIITVENVATGLSRTFETDDSGSYRFPLLPTGTYKVSASKNGFSTYQGEISVRLGDKTVINPVLQADSTERIQVLGTTVAGFDPTSSGTSLLLDQEQIGRIPVARDITSVALLAPSASLGDESLSSRTPLVQIGGAGPAENIFYVNGMNITDGRRGLGASVVPFEMYKDFEIKTGGYSAEYGRSLGGVIVANTKSGSNDFHFGGNLFWEPESLKESSPDSFRSDGNYYRINSIDEEKNMIGDVWASGAIIEDTLFFYALYSARDIEFKGSPAARTSQYQIREQSDPFFGGKLDWYITDNHILELTYFNDSDDEVVETYALDSETLQTGARTGGFTYEWGGETTALKYTGVITDDLTISAQYGINESAGSTLPDVIANRVSQESDVINEWSADPSLEETERKMLRLDIDYYWGDHTFRLGVDREEFEFFEDTSNAGPNNYGYDINPTNNTVVRDVYVNRGTFKTESYAWYITDTWQVTDDIVLNLGVRNDSYKSFNISGEEFINITDQLAPRLGATWDIFGDGDSKLYANYGRYYLPVPGQTNVRLAGAELNYEDTFEFLGLDSNNIPILGDEIGSRTTFDDGVPGDPRSLADNDLDPMYMDELMLGYEKRLNDKWTMGIHLTARDLGQGFEDTDAEGALNAYFNDNFGSGCGPGLCGYLLLNPGKDVTINIDPDRVVDVFGNEVSDGPIPFGEYVIDKDYFRLPEIERKYYAATITFDRAWDDLWSLNMAYTWSHVYGNHEGLVNSDLQQEDAGITINYDYPGLVDHSYGDLPTDRRHQFNAFGSYAVTEDLVVGLTARYQSGRPRNATGYFPANEDSSFEDVIATYYGALSFYRNGEPSPRGSWGNLPSTFSLDASAIYTTEIFDAEVSFRADVFNLFNSVNPVTVWERAEVRGEDVGLWHGAIPIRGAGESDARFGSPRQYQTPRYVRLSASFKF</sequence>
<feature type="chain" id="PRO_5041375378" evidence="7">
    <location>
        <begin position="28"/>
        <end position="985"/>
    </location>
</feature>
<feature type="domain" description="TonB-dependent receptor plug" evidence="8">
    <location>
        <begin position="141"/>
        <end position="236"/>
    </location>
</feature>
<dbReference type="SUPFAM" id="SSF56935">
    <property type="entry name" value="Porins"/>
    <property type="match status" value="1"/>
</dbReference>
<dbReference type="EMBL" id="AP027272">
    <property type="protein sequence ID" value="BDX08503.1"/>
    <property type="molecule type" value="Genomic_DNA"/>
</dbReference>
<dbReference type="GO" id="GO:0030246">
    <property type="term" value="F:carbohydrate binding"/>
    <property type="evidence" value="ECO:0007669"/>
    <property type="project" value="InterPro"/>
</dbReference>
<proteinExistence type="predicted"/>
<keyword evidence="2" id="KW-0813">Transport</keyword>
<dbReference type="GO" id="GO:0044718">
    <property type="term" value="P:siderophore transmembrane transport"/>
    <property type="evidence" value="ECO:0007669"/>
    <property type="project" value="TreeGrafter"/>
</dbReference>
<evidence type="ECO:0000256" key="1">
    <source>
        <dbReference type="ARBA" id="ARBA00004571"/>
    </source>
</evidence>
<keyword evidence="5" id="KW-0472">Membrane</keyword>
<keyword evidence="6" id="KW-0998">Cell outer membrane</keyword>
<dbReference type="InterPro" id="IPR013784">
    <property type="entry name" value="Carb-bd-like_fold"/>
</dbReference>
<evidence type="ECO:0000259" key="8">
    <source>
        <dbReference type="Pfam" id="PF07715"/>
    </source>
</evidence>
<dbReference type="KEGG" id="pmaw:MACH26_40240"/>
<organism evidence="10 11">
    <name type="scientific">Planctobacterium marinum</name>
    <dbReference type="NCBI Taxonomy" id="1631968"/>
    <lineage>
        <taxon>Bacteria</taxon>
        <taxon>Pseudomonadati</taxon>
        <taxon>Pseudomonadota</taxon>
        <taxon>Gammaproteobacteria</taxon>
        <taxon>Alteromonadales</taxon>
        <taxon>Alteromonadaceae</taxon>
        <taxon>Planctobacterium</taxon>
    </lineage>
</organism>
<dbReference type="InterPro" id="IPR057601">
    <property type="entry name" value="Oar-like_b-barrel"/>
</dbReference>
<evidence type="ECO:0000313" key="11">
    <source>
        <dbReference type="Proteomes" id="UP001333710"/>
    </source>
</evidence>
<gene>
    <name evidence="10" type="primary">oar_3</name>
    <name evidence="10" type="ORF">MACH26_40240</name>
</gene>
<dbReference type="Pfam" id="PF13620">
    <property type="entry name" value="CarboxypepD_reg"/>
    <property type="match status" value="1"/>
</dbReference>
<dbReference type="Gene3D" id="2.60.40.1120">
    <property type="entry name" value="Carboxypeptidase-like, regulatory domain"/>
    <property type="match status" value="1"/>
</dbReference>
<dbReference type="InterPro" id="IPR039426">
    <property type="entry name" value="TonB-dep_rcpt-like"/>
</dbReference>
<evidence type="ECO:0000256" key="2">
    <source>
        <dbReference type="ARBA" id="ARBA00022448"/>
    </source>
</evidence>
<name>A0AA48HZ45_9ALTE</name>
<dbReference type="Gene3D" id="2.170.130.10">
    <property type="entry name" value="TonB-dependent receptor, plug domain"/>
    <property type="match status" value="1"/>
</dbReference>
<protein>
    <submittedName>
        <fullName evidence="10">Oar protein</fullName>
    </submittedName>
</protein>
<dbReference type="InterPro" id="IPR012910">
    <property type="entry name" value="Plug_dom"/>
</dbReference>
<dbReference type="AlphaFoldDB" id="A0AA48HZ45"/>
<keyword evidence="4" id="KW-0812">Transmembrane</keyword>
<dbReference type="Pfam" id="PF07715">
    <property type="entry name" value="Plug"/>
    <property type="match status" value="1"/>
</dbReference>
<evidence type="ECO:0000256" key="4">
    <source>
        <dbReference type="ARBA" id="ARBA00022692"/>
    </source>
</evidence>
<keyword evidence="7" id="KW-0732">Signal</keyword>
<feature type="domain" description="TonB-dependent transporter Oar-like beta-barrel" evidence="9">
    <location>
        <begin position="327"/>
        <end position="543"/>
    </location>
</feature>